<dbReference type="RefSeq" id="WP_378285966.1">
    <property type="nucleotide sequence ID" value="NZ_JBHSON010000051.1"/>
</dbReference>
<keyword evidence="2" id="KW-1185">Reference proteome</keyword>
<protein>
    <submittedName>
        <fullName evidence="1">STM4015 family protein</fullName>
    </submittedName>
</protein>
<comment type="caution">
    <text evidence="1">The sequence shown here is derived from an EMBL/GenBank/DDBJ whole genome shotgun (WGS) entry which is preliminary data.</text>
</comment>
<dbReference type="EMBL" id="JBHSON010000051">
    <property type="protein sequence ID" value="MFC5750227.1"/>
    <property type="molecule type" value="Genomic_DNA"/>
</dbReference>
<proteinExistence type="predicted"/>
<name>A0ABW1A6J0_9ACTN</name>
<dbReference type="Gene3D" id="3.80.10.10">
    <property type="entry name" value="Ribonuclease Inhibitor"/>
    <property type="match status" value="1"/>
</dbReference>
<dbReference type="SUPFAM" id="SSF52047">
    <property type="entry name" value="RNI-like"/>
    <property type="match status" value="1"/>
</dbReference>
<accession>A0ABW1A6J0</accession>
<evidence type="ECO:0000313" key="2">
    <source>
        <dbReference type="Proteomes" id="UP001596074"/>
    </source>
</evidence>
<dbReference type="InterPro" id="IPR032675">
    <property type="entry name" value="LRR_dom_sf"/>
</dbReference>
<sequence>MTINSHLTEFGGLPVAVFDAETDPETAELPPAASRAWRVDLSSGWQEEKVTPAVLDRFTGAVDSTAVTHLIMGHWGIQEYGDPTPVEVLTAAADRFPALRALFLGDIVMEEREISWIEQCDITPLFAAFPGLETLEVRGAEDLGLKPVRAERLKRLRFESGGLPGQVVRGIAACDFPALEHLDLWLGTENYGGNATVDDLAPILSGERLPSLRHLGLEDSEIQDEIAAAVAAAPIVARLESLSLAMGTLTDRGAESLLSGQPLTHLASLDLSHHYMTPATADRLRAALPGVKVDVGDGQDPDDDWPYVAIAE</sequence>
<evidence type="ECO:0000313" key="1">
    <source>
        <dbReference type="EMBL" id="MFC5750227.1"/>
    </source>
</evidence>
<dbReference type="Proteomes" id="UP001596074">
    <property type="component" value="Unassembled WGS sequence"/>
</dbReference>
<gene>
    <name evidence="1" type="ORF">ACFPZN_31770</name>
</gene>
<reference evidence="2" key="1">
    <citation type="journal article" date="2019" name="Int. J. Syst. Evol. Microbiol.">
        <title>The Global Catalogue of Microorganisms (GCM) 10K type strain sequencing project: providing services to taxonomists for standard genome sequencing and annotation.</title>
        <authorList>
            <consortium name="The Broad Institute Genomics Platform"/>
            <consortium name="The Broad Institute Genome Sequencing Center for Infectious Disease"/>
            <person name="Wu L."/>
            <person name="Ma J."/>
        </authorList>
    </citation>
    <scope>NUCLEOTIDE SEQUENCE [LARGE SCALE GENOMIC DNA]</scope>
    <source>
        <strain evidence="2">KCTC 42087</strain>
    </source>
</reference>
<organism evidence="1 2">
    <name type="scientific">Actinomadura rugatobispora</name>
    <dbReference type="NCBI Taxonomy" id="1994"/>
    <lineage>
        <taxon>Bacteria</taxon>
        <taxon>Bacillati</taxon>
        <taxon>Actinomycetota</taxon>
        <taxon>Actinomycetes</taxon>
        <taxon>Streptosporangiales</taxon>
        <taxon>Thermomonosporaceae</taxon>
        <taxon>Actinomadura</taxon>
    </lineage>
</organism>
<dbReference type="InterPro" id="IPR047722">
    <property type="entry name" value="STM4015-like"/>
</dbReference>
<dbReference type="NCBIfam" id="NF038076">
    <property type="entry name" value="fam_STM4015"/>
    <property type="match status" value="1"/>
</dbReference>